<gene>
    <name evidence="3" type="ORF">KC01_LOCUS32478</name>
</gene>
<evidence type="ECO:0000313" key="3">
    <source>
        <dbReference type="EMBL" id="CAL1605056.1"/>
    </source>
</evidence>
<dbReference type="EMBL" id="OZ035826">
    <property type="protein sequence ID" value="CAL1605056.1"/>
    <property type="molecule type" value="Genomic_DNA"/>
</dbReference>
<dbReference type="InterPro" id="IPR044822">
    <property type="entry name" value="Myb_DNA-bind_4"/>
</dbReference>
<dbReference type="AlphaFoldDB" id="A0AAV2LVI1"/>
<evidence type="ECO:0000259" key="2">
    <source>
        <dbReference type="Pfam" id="PF13837"/>
    </source>
</evidence>
<reference evidence="3 4" key="1">
    <citation type="submission" date="2024-04" db="EMBL/GenBank/DDBJ databases">
        <authorList>
            <person name="Waldvogel A.-M."/>
            <person name="Schoenle A."/>
        </authorList>
    </citation>
    <scope>NUCLEOTIDE SEQUENCE [LARGE SCALE GENOMIC DNA]</scope>
</reference>
<accession>A0AAV2LVI1</accession>
<sequence length="245" mass="27997">MAVRGYPRTLQQCRDKLKKLKSDYRAINRRSWRWFAEMDAIYGHRPSNNGRECGVDSASSLLLSIEDQSLPTTEMTDEPPRSPSPIPGEPPAAASTQAAASITAESEISSNTQRVVTGTRRRGLFESDTVAVLREMHAADREEHALDREEHAWIGKSMRWIGKSMRWIGKSMRWIGKSMRWIGKSMRWIGKSMRWIGKSMRWIGHALDRAEHALDRAEHALNRAQRDAHLQEYTTVQGLQMENSP</sequence>
<feature type="compositionally biased region" description="Pro residues" evidence="1">
    <location>
        <begin position="81"/>
        <end position="90"/>
    </location>
</feature>
<feature type="region of interest" description="Disordered" evidence="1">
    <location>
        <begin position="71"/>
        <end position="120"/>
    </location>
</feature>
<keyword evidence="4" id="KW-1185">Reference proteome</keyword>
<feature type="domain" description="Myb/SANT-like DNA-binding" evidence="2">
    <location>
        <begin position="1"/>
        <end position="41"/>
    </location>
</feature>
<proteinExistence type="predicted"/>
<protein>
    <recommendedName>
        <fullName evidence="2">Myb/SANT-like DNA-binding domain-containing protein</fullName>
    </recommendedName>
</protein>
<organism evidence="3 4">
    <name type="scientific">Knipowitschia caucasica</name>
    <name type="common">Caucasian dwarf goby</name>
    <name type="synonym">Pomatoschistus caucasicus</name>
    <dbReference type="NCBI Taxonomy" id="637954"/>
    <lineage>
        <taxon>Eukaryota</taxon>
        <taxon>Metazoa</taxon>
        <taxon>Chordata</taxon>
        <taxon>Craniata</taxon>
        <taxon>Vertebrata</taxon>
        <taxon>Euteleostomi</taxon>
        <taxon>Actinopterygii</taxon>
        <taxon>Neopterygii</taxon>
        <taxon>Teleostei</taxon>
        <taxon>Neoteleostei</taxon>
        <taxon>Acanthomorphata</taxon>
        <taxon>Gobiaria</taxon>
        <taxon>Gobiiformes</taxon>
        <taxon>Gobioidei</taxon>
        <taxon>Gobiidae</taxon>
        <taxon>Gobiinae</taxon>
        <taxon>Knipowitschia</taxon>
    </lineage>
</organism>
<evidence type="ECO:0000256" key="1">
    <source>
        <dbReference type="SAM" id="MobiDB-lite"/>
    </source>
</evidence>
<feature type="compositionally biased region" description="Low complexity" evidence="1">
    <location>
        <begin position="91"/>
        <end position="118"/>
    </location>
</feature>
<evidence type="ECO:0000313" key="4">
    <source>
        <dbReference type="Proteomes" id="UP001497482"/>
    </source>
</evidence>
<dbReference type="Pfam" id="PF13837">
    <property type="entry name" value="Myb_DNA-bind_4"/>
    <property type="match status" value="1"/>
</dbReference>
<dbReference type="Proteomes" id="UP001497482">
    <property type="component" value="Chromosome 4"/>
</dbReference>
<name>A0AAV2LVI1_KNICA</name>